<feature type="transmembrane region" description="Helical" evidence="6">
    <location>
        <begin position="69"/>
        <end position="92"/>
    </location>
</feature>
<evidence type="ECO:0000313" key="9">
    <source>
        <dbReference type="Proteomes" id="UP000199561"/>
    </source>
</evidence>
<feature type="transmembrane region" description="Helical" evidence="6">
    <location>
        <begin position="104"/>
        <end position="126"/>
    </location>
</feature>
<dbReference type="Pfam" id="PF02690">
    <property type="entry name" value="Na_Pi_cotrans"/>
    <property type="match status" value="1"/>
</dbReference>
<evidence type="ECO:0000256" key="6">
    <source>
        <dbReference type="SAM" id="Phobius"/>
    </source>
</evidence>
<evidence type="ECO:0000256" key="5">
    <source>
        <dbReference type="ARBA" id="ARBA00023136"/>
    </source>
</evidence>
<accession>A0A1I4MUY6</accession>
<dbReference type="GO" id="GO:0005886">
    <property type="term" value="C:plasma membrane"/>
    <property type="evidence" value="ECO:0007669"/>
    <property type="project" value="UniProtKB-SubCell"/>
</dbReference>
<dbReference type="EMBL" id="FOUF01000005">
    <property type="protein sequence ID" value="SFM06896.1"/>
    <property type="molecule type" value="Genomic_DNA"/>
</dbReference>
<evidence type="ECO:0000256" key="3">
    <source>
        <dbReference type="ARBA" id="ARBA00022692"/>
    </source>
</evidence>
<dbReference type="Proteomes" id="UP000199561">
    <property type="component" value="Unassembled WGS sequence"/>
</dbReference>
<organism evidence="8 9">
    <name type="scientific">Nitrosomonas nitrosa</name>
    <dbReference type="NCBI Taxonomy" id="52442"/>
    <lineage>
        <taxon>Bacteria</taxon>
        <taxon>Pseudomonadati</taxon>
        <taxon>Pseudomonadota</taxon>
        <taxon>Betaproteobacteria</taxon>
        <taxon>Nitrosomonadales</taxon>
        <taxon>Nitrosomonadaceae</taxon>
        <taxon>Nitrosomonas</taxon>
    </lineage>
</organism>
<dbReference type="GO" id="GO:0005436">
    <property type="term" value="F:sodium:phosphate symporter activity"/>
    <property type="evidence" value="ECO:0007669"/>
    <property type="project" value="InterPro"/>
</dbReference>
<evidence type="ECO:0000256" key="2">
    <source>
        <dbReference type="ARBA" id="ARBA00022475"/>
    </source>
</evidence>
<reference evidence="8 9" key="1">
    <citation type="submission" date="2016-10" db="EMBL/GenBank/DDBJ databases">
        <authorList>
            <person name="de Groot N.N."/>
        </authorList>
    </citation>
    <scope>NUCLEOTIDE SEQUENCE [LARGE SCALE GENOMIC DNA]</scope>
    <source>
        <strain evidence="8 9">Nm146</strain>
    </source>
</reference>
<keyword evidence="2" id="KW-1003">Cell membrane</keyword>
<reference evidence="7" key="2">
    <citation type="submission" date="2021-02" db="EMBL/GenBank/DDBJ databases">
        <authorList>
            <person name="Han P."/>
        </authorList>
    </citation>
    <scope>NUCLEOTIDE SEQUENCE</scope>
    <source>
        <strain evidence="7">Nitrosomonas nitrosa 18-3D</strain>
    </source>
</reference>
<feature type="transmembrane region" description="Helical" evidence="6">
    <location>
        <begin position="173"/>
        <end position="194"/>
    </location>
</feature>
<feature type="transmembrane region" description="Helical" evidence="6">
    <location>
        <begin position="283"/>
        <end position="303"/>
    </location>
</feature>
<keyword evidence="4 6" id="KW-1133">Transmembrane helix</keyword>
<keyword evidence="3 6" id="KW-0812">Transmembrane</keyword>
<gene>
    <name evidence="7" type="ORF">NMYAN_200006</name>
    <name evidence="8" type="ORF">SAMN05421880_105101</name>
</gene>
<comment type="subcellular location">
    <subcellularLocation>
        <location evidence="1">Cell membrane</location>
        <topology evidence="1">Multi-pass membrane protein</topology>
    </subcellularLocation>
</comment>
<dbReference type="InterPro" id="IPR003841">
    <property type="entry name" value="Na/Pi_transpt"/>
</dbReference>
<evidence type="ECO:0000313" key="8">
    <source>
        <dbReference type="EMBL" id="SFM06896.1"/>
    </source>
</evidence>
<feature type="transmembrane region" description="Helical" evidence="6">
    <location>
        <begin position="248"/>
        <end position="271"/>
    </location>
</feature>
<dbReference type="AlphaFoldDB" id="A0A1I4MUY6"/>
<keyword evidence="9" id="KW-1185">Reference proteome</keyword>
<evidence type="ECO:0000313" key="7">
    <source>
        <dbReference type="EMBL" id="CAE6505541.1"/>
    </source>
</evidence>
<proteinExistence type="predicted"/>
<dbReference type="GO" id="GO:0044341">
    <property type="term" value="P:sodium-dependent phosphate transport"/>
    <property type="evidence" value="ECO:0007669"/>
    <property type="project" value="InterPro"/>
</dbReference>
<keyword evidence="5 6" id="KW-0472">Membrane</keyword>
<dbReference type="EMBL" id="CAJNAP010000013">
    <property type="protein sequence ID" value="CAE6505541.1"/>
    <property type="molecule type" value="Genomic_DNA"/>
</dbReference>
<evidence type="ECO:0000256" key="1">
    <source>
        <dbReference type="ARBA" id="ARBA00004651"/>
    </source>
</evidence>
<feature type="transmembrane region" description="Helical" evidence="6">
    <location>
        <begin position="214"/>
        <end position="236"/>
    </location>
</feature>
<sequence>MTALFFQLFGGIGLFLMGMVLLTDGLKAVAGDALRGALVRFTGTPYKAFVSGALVTLMVQSSTATTVTLIGFVSAGLLTFPQAVGVVLGASLGTTGTGWMVSMLGLKVSLGFYALPLVGIGALLRLLTHGRWRSSGLALAGFGLIFVGIDHLQNGMQVLAGAFDLTALPSTGVIGHLIATVIGVFMTVVMQSSSAAVATTLTALHANVINFEQAASLVIGAAIGTTITGALVAIGGSVSAKRTALAHIVFNLTTGVFALALLPVLLGGLALAQQQLGLDAGPVSLAVFHTTFIALGVMIFLPFSRPYARWIERWLPERGARLARHLDDTLLQAPAVALESARRTLVNTALEIIDQLNKLLSSAVARVSEQERMEIKEALDKTQRFFAKIPPIADDEPLSHSRIAQLHAIDHLMRLYTRLGLNTTTRNVLAQPPLQGALKQCQETLELARQGLLGRASENWLVQLEHQAQMLAELRRNERLAILRQTAGGNRTPFDALQALDAIRWLERVIYHTWRLSHYLAGNGSENGAIEAADQLDA</sequence>
<name>A0A1I4MUY6_9PROT</name>
<protein>
    <submittedName>
        <fullName evidence="7">Na/Pi-cotransporter family protein</fullName>
    </submittedName>
    <submittedName>
        <fullName evidence="8">Phosphate:Na+ symporter</fullName>
    </submittedName>
</protein>
<dbReference type="PANTHER" id="PTHR10010:SF46">
    <property type="entry name" value="SODIUM-DEPENDENT PHOSPHATE TRANSPORT PROTEIN 2B"/>
    <property type="match status" value="1"/>
</dbReference>
<feature type="transmembrane region" description="Helical" evidence="6">
    <location>
        <begin position="46"/>
        <end position="63"/>
    </location>
</feature>
<feature type="transmembrane region" description="Helical" evidence="6">
    <location>
        <begin position="132"/>
        <end position="152"/>
    </location>
</feature>
<evidence type="ECO:0000256" key="4">
    <source>
        <dbReference type="ARBA" id="ARBA00022989"/>
    </source>
</evidence>
<dbReference type="Proteomes" id="UP000601736">
    <property type="component" value="Unassembled WGS sequence"/>
</dbReference>
<feature type="transmembrane region" description="Helical" evidence="6">
    <location>
        <begin position="6"/>
        <end position="26"/>
    </location>
</feature>
<dbReference type="PANTHER" id="PTHR10010">
    <property type="entry name" value="SOLUTE CARRIER FAMILY 34 SODIUM PHOSPHATE , MEMBER 2-RELATED"/>
    <property type="match status" value="1"/>
</dbReference>
<dbReference type="RefSeq" id="WP_090666766.1">
    <property type="nucleotide sequence ID" value="NZ_CAJNAP010000013.1"/>
</dbReference>
<dbReference type="NCBIfam" id="NF037997">
    <property type="entry name" value="Na_Pi_symport"/>
    <property type="match status" value="1"/>
</dbReference>